<sequence>MSVDTTPTEQKERNAEGTQHDERWAEQDQEQTEQVAAPVKPPLGQRVQASLRQVEWRMTLAIAALMAVTWCMLFLGGPMLQILAGIVPVVSGLMLGKRVKGEWLAHGLILGFSGFLIGLVVVTIYGLLITVGILPPLILQLAPDAEPSAAGLRDLLFYYGTFSLFALIPFPAFGTVMAGRAEQRNRELQREISERGGKLERPGVVRTLEDLQGLSLPQFGSFVLNLYRKKGFEFKDYHFIDKDKHLDLEMGYEGETYILRLSVADKVRPGTIESLVQELRRRTLAKGVVLTSTEFTSDAAKAGKDRRNVVLIDGQTLFEIAEV</sequence>
<feature type="region of interest" description="Disordered" evidence="1">
    <location>
        <begin position="1"/>
        <end position="38"/>
    </location>
</feature>
<dbReference type="Pfam" id="PF04471">
    <property type="entry name" value="Mrr_cat"/>
    <property type="match status" value="1"/>
</dbReference>
<keyword evidence="2" id="KW-1133">Transmembrane helix</keyword>
<dbReference type="SUPFAM" id="SSF52980">
    <property type="entry name" value="Restriction endonuclease-like"/>
    <property type="match status" value="1"/>
</dbReference>
<proteinExistence type="predicted"/>
<accession>A0A426TV15</accession>
<keyword evidence="4" id="KW-0378">Hydrolase</keyword>
<protein>
    <submittedName>
        <fullName evidence="4">Restriction endonuclease</fullName>
    </submittedName>
</protein>
<dbReference type="AlphaFoldDB" id="A0A426TV15"/>
<feature type="transmembrane region" description="Helical" evidence="2">
    <location>
        <begin position="155"/>
        <end position="178"/>
    </location>
</feature>
<keyword evidence="4" id="KW-0540">Nuclease</keyword>
<keyword evidence="2" id="KW-0812">Transmembrane</keyword>
<gene>
    <name evidence="4" type="ORF">EI684_16425</name>
</gene>
<organism evidence="4 5">
    <name type="scientific">Candidatus Viridilinea halotolerans</name>
    <dbReference type="NCBI Taxonomy" id="2491704"/>
    <lineage>
        <taxon>Bacteria</taxon>
        <taxon>Bacillati</taxon>
        <taxon>Chloroflexota</taxon>
        <taxon>Chloroflexia</taxon>
        <taxon>Chloroflexales</taxon>
        <taxon>Chloroflexineae</taxon>
        <taxon>Oscillochloridaceae</taxon>
        <taxon>Candidatus Viridilinea</taxon>
    </lineage>
</organism>
<dbReference type="Gene3D" id="3.40.1350.10">
    <property type="match status" value="1"/>
</dbReference>
<keyword evidence="2" id="KW-0472">Membrane</keyword>
<evidence type="ECO:0000313" key="5">
    <source>
        <dbReference type="Proteomes" id="UP000280307"/>
    </source>
</evidence>
<dbReference type="InterPro" id="IPR011856">
    <property type="entry name" value="tRNA_endonuc-like_dom_sf"/>
</dbReference>
<name>A0A426TV15_9CHLR</name>
<dbReference type="InterPro" id="IPR011335">
    <property type="entry name" value="Restrct_endonuc-II-like"/>
</dbReference>
<keyword evidence="4" id="KW-0255">Endonuclease</keyword>
<feature type="compositionally biased region" description="Basic and acidic residues" evidence="1">
    <location>
        <begin position="9"/>
        <end position="26"/>
    </location>
</feature>
<feature type="transmembrane region" description="Helical" evidence="2">
    <location>
        <begin position="108"/>
        <end position="135"/>
    </location>
</feature>
<dbReference type="GO" id="GO:0003677">
    <property type="term" value="F:DNA binding"/>
    <property type="evidence" value="ECO:0007669"/>
    <property type="project" value="InterPro"/>
</dbReference>
<evidence type="ECO:0000256" key="2">
    <source>
        <dbReference type="SAM" id="Phobius"/>
    </source>
</evidence>
<evidence type="ECO:0000313" key="4">
    <source>
        <dbReference type="EMBL" id="RRR69179.1"/>
    </source>
</evidence>
<feature type="domain" description="Restriction endonuclease type IV Mrr" evidence="3">
    <location>
        <begin position="213"/>
        <end position="320"/>
    </location>
</feature>
<evidence type="ECO:0000259" key="3">
    <source>
        <dbReference type="Pfam" id="PF04471"/>
    </source>
</evidence>
<dbReference type="InterPro" id="IPR007560">
    <property type="entry name" value="Restrct_endonuc_IV_Mrr"/>
</dbReference>
<dbReference type="EMBL" id="RSAS01000662">
    <property type="protein sequence ID" value="RRR69179.1"/>
    <property type="molecule type" value="Genomic_DNA"/>
</dbReference>
<reference evidence="4 5" key="1">
    <citation type="submission" date="2018-12" db="EMBL/GenBank/DDBJ databases">
        <title>Genome Sequence of Candidatus Viridilinea halotolerans isolated from saline sulfide-rich spring.</title>
        <authorList>
            <person name="Grouzdev D.S."/>
            <person name="Burganskaya E.I."/>
            <person name="Krutkina M.S."/>
            <person name="Sukhacheva M.V."/>
            <person name="Gorlenko V.M."/>
        </authorList>
    </citation>
    <scope>NUCLEOTIDE SEQUENCE [LARGE SCALE GENOMIC DNA]</scope>
    <source>
        <strain evidence="4">Chok-6</strain>
    </source>
</reference>
<dbReference type="GO" id="GO:0009307">
    <property type="term" value="P:DNA restriction-modification system"/>
    <property type="evidence" value="ECO:0007669"/>
    <property type="project" value="InterPro"/>
</dbReference>
<feature type="transmembrane region" description="Helical" evidence="2">
    <location>
        <begin position="54"/>
        <end position="73"/>
    </location>
</feature>
<dbReference type="Proteomes" id="UP000280307">
    <property type="component" value="Unassembled WGS sequence"/>
</dbReference>
<comment type="caution">
    <text evidence="4">The sequence shown here is derived from an EMBL/GenBank/DDBJ whole genome shotgun (WGS) entry which is preliminary data.</text>
</comment>
<dbReference type="GO" id="GO:0004519">
    <property type="term" value="F:endonuclease activity"/>
    <property type="evidence" value="ECO:0007669"/>
    <property type="project" value="UniProtKB-KW"/>
</dbReference>
<evidence type="ECO:0000256" key="1">
    <source>
        <dbReference type="SAM" id="MobiDB-lite"/>
    </source>
</evidence>